<feature type="domain" description="MacB-like periplasmic core" evidence="9">
    <location>
        <begin position="33"/>
        <end position="232"/>
    </location>
</feature>
<evidence type="ECO:0000313" key="11">
    <source>
        <dbReference type="Proteomes" id="UP001611548"/>
    </source>
</evidence>
<dbReference type="InterPro" id="IPR025857">
    <property type="entry name" value="MacB_PCD"/>
</dbReference>
<feature type="domain" description="ABC3 transporter permease C-terminal" evidence="8">
    <location>
        <begin position="280"/>
        <end position="392"/>
    </location>
</feature>
<keyword evidence="4 7" id="KW-1133">Transmembrane helix</keyword>
<name>A0ABW7UKN8_9ACTN</name>
<keyword evidence="11" id="KW-1185">Reference proteome</keyword>
<comment type="caution">
    <text evidence="10">The sequence shown here is derived from an EMBL/GenBank/DDBJ whole genome shotgun (WGS) entry which is preliminary data.</text>
</comment>
<evidence type="ECO:0000256" key="5">
    <source>
        <dbReference type="ARBA" id="ARBA00023136"/>
    </source>
</evidence>
<organism evidence="10 11">
    <name type="scientific">Streptomyces pathocidini</name>
    <dbReference type="NCBI Taxonomy" id="1650571"/>
    <lineage>
        <taxon>Bacteria</taxon>
        <taxon>Bacillati</taxon>
        <taxon>Actinomycetota</taxon>
        <taxon>Actinomycetes</taxon>
        <taxon>Kitasatosporales</taxon>
        <taxon>Streptomycetaceae</taxon>
        <taxon>Streptomyces</taxon>
    </lineage>
</organism>
<protein>
    <submittedName>
        <fullName evidence="10">ABC transporter permease</fullName>
    </submittedName>
</protein>
<keyword evidence="5 7" id="KW-0472">Membrane</keyword>
<evidence type="ECO:0000256" key="4">
    <source>
        <dbReference type="ARBA" id="ARBA00022989"/>
    </source>
</evidence>
<sequence length="399" mass="41107">MRTSPRLKSARLSPADTFRVAGGGLRARPLRVVLSALGIALGIAAMVCVVGISASSQKAFDERLKALGTNVLTVGTDSQFGSGAPMPRQADAMVRRVEGVTDAASTGEVKDAKVYRNDRIPAAESNAITVLSASADLPRTLGLKQAAGSWFDSGQAAYPTTVLGADAARRLGIHQAGDRVWLGEQWFTVIGILAPAPLTPDLDNAALVGRQTAERDLGFDGHPTSVYVRVDERFIDKIREALPRSANPAAPNAVAVSRPSDALAAKHAAEETFTALLLGLGAVSLLVGGVGVANTMIIAVLERRGEIGLRRALGATSAQIRTQFLTESVLLSALGGAGGTALGIAGTLGYALWQGWPPDIPAPVIAGGLAATLMVGATAGLWPAVRASRMPPSHALASP</sequence>
<dbReference type="InterPro" id="IPR050250">
    <property type="entry name" value="Macrolide_Exporter_MacB"/>
</dbReference>
<feature type="transmembrane region" description="Helical" evidence="7">
    <location>
        <begin position="365"/>
        <end position="385"/>
    </location>
</feature>
<accession>A0ABW7UKN8</accession>
<dbReference type="InterPro" id="IPR003838">
    <property type="entry name" value="ABC3_permease_C"/>
</dbReference>
<feature type="transmembrane region" description="Helical" evidence="7">
    <location>
        <begin position="329"/>
        <end position="353"/>
    </location>
</feature>
<evidence type="ECO:0000259" key="9">
    <source>
        <dbReference type="Pfam" id="PF12704"/>
    </source>
</evidence>
<dbReference type="PANTHER" id="PTHR30572">
    <property type="entry name" value="MEMBRANE COMPONENT OF TRANSPORTER-RELATED"/>
    <property type="match status" value="1"/>
</dbReference>
<evidence type="ECO:0000256" key="6">
    <source>
        <dbReference type="ARBA" id="ARBA00038076"/>
    </source>
</evidence>
<dbReference type="RefSeq" id="WP_055474118.1">
    <property type="nucleotide sequence ID" value="NZ_JBIRWE010000001.1"/>
</dbReference>
<dbReference type="Pfam" id="PF02687">
    <property type="entry name" value="FtsX"/>
    <property type="match status" value="1"/>
</dbReference>
<evidence type="ECO:0000256" key="2">
    <source>
        <dbReference type="ARBA" id="ARBA00022475"/>
    </source>
</evidence>
<reference evidence="10 11" key="1">
    <citation type="submission" date="2024-10" db="EMBL/GenBank/DDBJ databases">
        <title>The Natural Products Discovery Center: Release of the First 8490 Sequenced Strains for Exploring Actinobacteria Biosynthetic Diversity.</title>
        <authorList>
            <person name="Kalkreuter E."/>
            <person name="Kautsar S.A."/>
            <person name="Yang D."/>
            <person name="Bader C.D."/>
            <person name="Teijaro C.N."/>
            <person name="Fluegel L."/>
            <person name="Davis C.M."/>
            <person name="Simpson J.R."/>
            <person name="Lauterbach L."/>
            <person name="Steele A.D."/>
            <person name="Gui C."/>
            <person name="Meng S."/>
            <person name="Li G."/>
            <person name="Viehrig K."/>
            <person name="Ye F."/>
            <person name="Su P."/>
            <person name="Kiefer A.F."/>
            <person name="Nichols A."/>
            <person name="Cepeda A.J."/>
            <person name="Yan W."/>
            <person name="Fan B."/>
            <person name="Jiang Y."/>
            <person name="Adhikari A."/>
            <person name="Zheng C.-J."/>
            <person name="Schuster L."/>
            <person name="Cowan T.M."/>
            <person name="Smanski M.J."/>
            <person name="Chevrette M.G."/>
            <person name="De Carvalho L.P.S."/>
            <person name="Shen B."/>
        </authorList>
    </citation>
    <scope>NUCLEOTIDE SEQUENCE [LARGE SCALE GENOMIC DNA]</scope>
    <source>
        <strain evidence="10 11">NPDC020327</strain>
    </source>
</reference>
<keyword evidence="3 7" id="KW-0812">Transmembrane</keyword>
<dbReference type="Proteomes" id="UP001611548">
    <property type="component" value="Unassembled WGS sequence"/>
</dbReference>
<evidence type="ECO:0000256" key="1">
    <source>
        <dbReference type="ARBA" id="ARBA00004651"/>
    </source>
</evidence>
<comment type="similarity">
    <text evidence="6">Belongs to the ABC-4 integral membrane protein family.</text>
</comment>
<evidence type="ECO:0000313" key="10">
    <source>
        <dbReference type="EMBL" id="MFI1963232.1"/>
    </source>
</evidence>
<feature type="transmembrane region" description="Helical" evidence="7">
    <location>
        <begin position="276"/>
        <end position="301"/>
    </location>
</feature>
<dbReference type="EMBL" id="JBIRWE010000001">
    <property type="protein sequence ID" value="MFI1963232.1"/>
    <property type="molecule type" value="Genomic_DNA"/>
</dbReference>
<gene>
    <name evidence="10" type="ORF">ACH429_03685</name>
</gene>
<evidence type="ECO:0000256" key="7">
    <source>
        <dbReference type="SAM" id="Phobius"/>
    </source>
</evidence>
<proteinExistence type="inferred from homology"/>
<evidence type="ECO:0000259" key="8">
    <source>
        <dbReference type="Pfam" id="PF02687"/>
    </source>
</evidence>
<dbReference type="PANTHER" id="PTHR30572:SF4">
    <property type="entry name" value="ABC TRANSPORTER PERMEASE YTRF"/>
    <property type="match status" value="1"/>
</dbReference>
<dbReference type="Pfam" id="PF12704">
    <property type="entry name" value="MacB_PCD"/>
    <property type="match status" value="1"/>
</dbReference>
<comment type="subcellular location">
    <subcellularLocation>
        <location evidence="1">Cell membrane</location>
        <topology evidence="1">Multi-pass membrane protein</topology>
    </subcellularLocation>
</comment>
<feature type="transmembrane region" description="Helical" evidence="7">
    <location>
        <begin position="32"/>
        <end position="54"/>
    </location>
</feature>
<keyword evidence="2" id="KW-1003">Cell membrane</keyword>
<evidence type="ECO:0000256" key="3">
    <source>
        <dbReference type="ARBA" id="ARBA00022692"/>
    </source>
</evidence>